<dbReference type="EMBL" id="JAUCMV010000002">
    <property type="protein sequence ID" value="KAK0419119.1"/>
    <property type="molecule type" value="Genomic_DNA"/>
</dbReference>
<keyword evidence="1" id="KW-0732">Signal</keyword>
<feature type="chain" id="PRO_5041258736" evidence="1">
    <location>
        <begin position="23"/>
        <end position="149"/>
    </location>
</feature>
<comment type="caution">
    <text evidence="2">The sequence shown here is derived from an EMBL/GenBank/DDBJ whole genome shotgun (WGS) entry which is preliminary data.</text>
</comment>
<organism evidence="2 3">
    <name type="scientific">Steinernema hermaphroditum</name>
    <dbReference type="NCBI Taxonomy" id="289476"/>
    <lineage>
        <taxon>Eukaryota</taxon>
        <taxon>Metazoa</taxon>
        <taxon>Ecdysozoa</taxon>
        <taxon>Nematoda</taxon>
        <taxon>Chromadorea</taxon>
        <taxon>Rhabditida</taxon>
        <taxon>Tylenchina</taxon>
        <taxon>Panagrolaimomorpha</taxon>
        <taxon>Strongyloidoidea</taxon>
        <taxon>Steinernematidae</taxon>
        <taxon>Steinernema</taxon>
    </lineage>
</organism>
<feature type="signal peptide" evidence="1">
    <location>
        <begin position="1"/>
        <end position="22"/>
    </location>
</feature>
<dbReference type="Proteomes" id="UP001175271">
    <property type="component" value="Unassembled WGS sequence"/>
</dbReference>
<keyword evidence="3" id="KW-1185">Reference proteome</keyword>
<gene>
    <name evidence="2" type="ORF">QR680_013964</name>
</gene>
<sequence length="149" mass="15898">MHLKLQVRSLIISITLISTTTSGNFSPLACPDGSIGKECVNRSCGDGLVPTETSFSYICCNSQKITISTLPSIMVDVPIVTNRSLPSRRFAVKYCMPCAPGYALCGTTPFGCICCLLPSTQQNQSHTGVGFKSTLALTVGMLYSIVTFT</sequence>
<accession>A0AA39M3E6</accession>
<evidence type="ECO:0000313" key="2">
    <source>
        <dbReference type="EMBL" id="KAK0419119.1"/>
    </source>
</evidence>
<reference evidence="2" key="1">
    <citation type="submission" date="2023-06" db="EMBL/GenBank/DDBJ databases">
        <title>Genomic analysis of the entomopathogenic nematode Steinernema hermaphroditum.</title>
        <authorList>
            <person name="Schwarz E.M."/>
            <person name="Heppert J.K."/>
            <person name="Baniya A."/>
            <person name="Schwartz H.T."/>
            <person name="Tan C.-H."/>
            <person name="Antoshechkin I."/>
            <person name="Sternberg P.W."/>
            <person name="Goodrich-Blair H."/>
            <person name="Dillman A.R."/>
        </authorList>
    </citation>
    <scope>NUCLEOTIDE SEQUENCE</scope>
    <source>
        <strain evidence="2">PS9179</strain>
        <tissue evidence="2">Whole animal</tissue>
    </source>
</reference>
<proteinExistence type="predicted"/>
<protein>
    <submittedName>
        <fullName evidence="2">Uncharacterized protein</fullName>
    </submittedName>
</protein>
<evidence type="ECO:0000313" key="3">
    <source>
        <dbReference type="Proteomes" id="UP001175271"/>
    </source>
</evidence>
<dbReference type="AlphaFoldDB" id="A0AA39M3E6"/>
<name>A0AA39M3E6_9BILA</name>
<evidence type="ECO:0000256" key="1">
    <source>
        <dbReference type="SAM" id="SignalP"/>
    </source>
</evidence>